<evidence type="ECO:0000256" key="1">
    <source>
        <dbReference type="SAM" id="SignalP"/>
    </source>
</evidence>
<dbReference type="OrthoDB" id="1489161at2"/>
<dbReference type="Proteomes" id="UP000011885">
    <property type="component" value="Unassembled WGS sequence"/>
</dbReference>
<feature type="signal peptide" evidence="1">
    <location>
        <begin position="1"/>
        <end position="21"/>
    </location>
</feature>
<evidence type="ECO:0000313" key="2">
    <source>
        <dbReference type="EMBL" id="EMI52876.1"/>
    </source>
</evidence>
<keyword evidence="3" id="KW-1185">Reference proteome</keyword>
<dbReference type="RefSeq" id="WP_008686721.1">
    <property type="nucleotide sequence ID" value="NZ_ANOH01000400.1"/>
</dbReference>
<dbReference type="AlphaFoldDB" id="M5U4U4"/>
<gene>
    <name evidence="2" type="ORF">RSSM_05690</name>
</gene>
<organism evidence="2 3">
    <name type="scientific">Rhodopirellula sallentina SM41</name>
    <dbReference type="NCBI Taxonomy" id="1263870"/>
    <lineage>
        <taxon>Bacteria</taxon>
        <taxon>Pseudomonadati</taxon>
        <taxon>Planctomycetota</taxon>
        <taxon>Planctomycetia</taxon>
        <taxon>Pirellulales</taxon>
        <taxon>Pirellulaceae</taxon>
        <taxon>Rhodopirellula</taxon>
    </lineage>
</organism>
<name>M5U4U4_9BACT</name>
<proteinExistence type="predicted"/>
<protein>
    <submittedName>
        <fullName evidence="2">Putative secreted protein</fullName>
    </submittedName>
</protein>
<dbReference type="PATRIC" id="fig|1263870.3.peg.6028"/>
<dbReference type="EMBL" id="ANOH01000400">
    <property type="protein sequence ID" value="EMI52876.1"/>
    <property type="molecule type" value="Genomic_DNA"/>
</dbReference>
<keyword evidence="1" id="KW-0732">Signal</keyword>
<sequence length="763" mass="86494">MLDRRLIVGSLCLLLSPFAFGDSVTDMIQFGNEASEESHAFDAGKSEIVEGGLGVRARRLLPPGKPGWRGGRMTFEMKIDPDEVNYVTVKFWGSDTTGEHSRLMLFMDGKQIGQRHLGEVDALDIAEDTERFPNRFFYKTLPLPQQMTRGKTKTDIAIEGQGPVWGYGYTFEKFQQQMTKPSRTIYRAYVQQNPFFTPAEEEPQGRETVFPIRSTPGAEVIDAVKKRVNREIGKLMQSKKVASMEGIRFLAYASLTSWTDAYHQKKVLNKVVRGVDHYAIQFRDDPEWVQKEWVGAGPVADAVRVLGRSVGIYLDHPVDGTESTRRELWTRMLAASRDWHIQHRRAYTNQTMIVDLNIYRCNKALQHVNLPRAWPEDKVVRLLYEAVGLEPWSGSLDAQGKSTWRLGKRYLQLTERGLTKELGYVGGYGEIVLGLTKAMYDATRPTLDAEGDPRIKAQLAKMARARAVFRVPASDNDGFRAMRLESVIGWRDWHYPGNVLYVQSPNGDGGPLDVACATKDSALIGICQQMLEDNQVFVAIERVIEQRGFEALTTLLRVPDNYESLLQFPSSSARLPMSSDRRDFVYFDPEIGVVAVKRGNDILFASLYWRSRYAINFLARVHFLTPTIERDATVRIGTLFTPSGLTYTMPDQTNEPFNRRYEKPYQDAGMRLGAAGETQPIAKVPSYVKDFKPGKENYHAGKGEFYLMQYGNYCIAMNCNRTRKFTFPIPDGFDGSRNLVDNTTADSSQHSVKPLETVVLYRE</sequence>
<evidence type="ECO:0000313" key="3">
    <source>
        <dbReference type="Proteomes" id="UP000011885"/>
    </source>
</evidence>
<feature type="chain" id="PRO_5004073215" evidence="1">
    <location>
        <begin position="22"/>
        <end position="763"/>
    </location>
</feature>
<accession>M5U4U4</accession>
<reference evidence="2 3" key="1">
    <citation type="journal article" date="2013" name="Mar. Genomics">
        <title>Expression of sulfatases in Rhodopirellula baltica and the diversity of sulfatases in the genus Rhodopirellula.</title>
        <authorList>
            <person name="Wegner C.E."/>
            <person name="Richter-Heitmann T."/>
            <person name="Klindworth A."/>
            <person name="Klockow C."/>
            <person name="Richter M."/>
            <person name="Achstetter T."/>
            <person name="Glockner F.O."/>
            <person name="Harder J."/>
        </authorList>
    </citation>
    <scope>NUCLEOTIDE SEQUENCE [LARGE SCALE GENOMIC DNA]</scope>
    <source>
        <strain evidence="2 3">SM41</strain>
    </source>
</reference>
<comment type="caution">
    <text evidence="2">The sequence shown here is derived from an EMBL/GenBank/DDBJ whole genome shotgun (WGS) entry which is preliminary data.</text>
</comment>